<name>A0AC35G264_9BILA</name>
<dbReference type="Proteomes" id="UP000887580">
    <property type="component" value="Unplaced"/>
</dbReference>
<dbReference type="WBParaSite" id="PS1159_v2.g23363.t1">
    <property type="protein sequence ID" value="PS1159_v2.g23363.t1"/>
    <property type="gene ID" value="PS1159_v2.g23363"/>
</dbReference>
<evidence type="ECO:0000313" key="2">
    <source>
        <dbReference type="WBParaSite" id="PS1159_v2.g23363.t1"/>
    </source>
</evidence>
<protein>
    <submittedName>
        <fullName evidence="2">Arrestin C-terminal-like domain-containing protein</fullName>
    </submittedName>
</protein>
<organism evidence="1 2">
    <name type="scientific">Panagrolaimus sp. PS1159</name>
    <dbReference type="NCBI Taxonomy" id="55785"/>
    <lineage>
        <taxon>Eukaryota</taxon>
        <taxon>Metazoa</taxon>
        <taxon>Ecdysozoa</taxon>
        <taxon>Nematoda</taxon>
        <taxon>Chromadorea</taxon>
        <taxon>Rhabditida</taxon>
        <taxon>Tylenchina</taxon>
        <taxon>Panagrolaimomorpha</taxon>
        <taxon>Panagrolaimoidea</taxon>
        <taxon>Panagrolaimidae</taxon>
        <taxon>Panagrolaimus</taxon>
    </lineage>
</organism>
<evidence type="ECO:0000313" key="1">
    <source>
        <dbReference type="Proteomes" id="UP000887580"/>
    </source>
</evidence>
<reference evidence="2" key="1">
    <citation type="submission" date="2022-11" db="UniProtKB">
        <authorList>
            <consortium name="WormBaseParasite"/>
        </authorList>
    </citation>
    <scope>IDENTIFICATION</scope>
</reference>
<accession>A0AC35G264</accession>
<proteinExistence type="predicted"/>
<sequence>MVYNRNYLLPRQAPFSAMKPGIGVPLQSPYEAYIELDERIYNPGDVITGKLHLELKKKLTCDVIKIQLFGSVRVFFIKSVSSNTPGKLSRNQAYEQEIVLIDKDINVWEAPATGEPRQEVTLDDIARMARSTSIRAHLPPAGRMPGFEPGGHDFTFSFILPDSGLHTSFDSKNSAGCIRYYILMQALNRGYTVFRKKHLFPIVTPVHLDGNIRALETPKATATEMIGKGSITATMELDKRGYVPGEPIVGKITIQNNSKESIKNAFLRIVQTSTCCSKRPEMDIKVTTFESAGTGLPISKIISNSSYSYNINYYVSALVPNFNIDACLSVSYKLVLSIGFARNNVKSSFMDLSIPLIIGTHPVTNGDMVVPKYENLAPPAYYNNGYENIGFTPPSYEASISGRSEVTEEDDCDYSPLVYHYNFTSTNNSAAAHTKVE</sequence>